<proteinExistence type="predicted"/>
<keyword evidence="7" id="KW-1185">Reference proteome</keyword>
<evidence type="ECO:0000256" key="1">
    <source>
        <dbReference type="ARBA" id="ARBA00023015"/>
    </source>
</evidence>
<evidence type="ECO:0000313" key="6">
    <source>
        <dbReference type="EMBL" id="AYG94366.1"/>
    </source>
</evidence>
<gene>
    <name evidence="6" type="ORF">D8I30_03565</name>
</gene>
<evidence type="ECO:0000256" key="3">
    <source>
        <dbReference type="ARBA" id="ARBA00023163"/>
    </source>
</evidence>
<feature type="domain" description="HTH luxR-type" evidence="5">
    <location>
        <begin position="156"/>
        <end position="221"/>
    </location>
</feature>
<keyword evidence="3" id="KW-0804">Transcription</keyword>
<keyword evidence="2" id="KW-0238">DNA-binding</keyword>
<dbReference type="InterPro" id="IPR036388">
    <property type="entry name" value="WH-like_DNA-bd_sf"/>
</dbReference>
<dbReference type="PROSITE" id="PS00622">
    <property type="entry name" value="HTH_LUXR_1"/>
    <property type="match status" value="1"/>
</dbReference>
<dbReference type="RefSeq" id="WP_121481522.1">
    <property type="nucleotide sequence ID" value="NZ_CP032707.1"/>
</dbReference>
<evidence type="ECO:0000313" key="7">
    <source>
        <dbReference type="Proteomes" id="UP000276984"/>
    </source>
</evidence>
<evidence type="ECO:0000256" key="4">
    <source>
        <dbReference type="SAM" id="MobiDB-lite"/>
    </source>
</evidence>
<dbReference type="OrthoDB" id="7201814at2"/>
<organism evidence="6 7">
    <name type="scientific">Brevundimonas naejangsanensis</name>
    <dbReference type="NCBI Taxonomy" id="588932"/>
    <lineage>
        <taxon>Bacteria</taxon>
        <taxon>Pseudomonadati</taxon>
        <taxon>Pseudomonadota</taxon>
        <taxon>Alphaproteobacteria</taxon>
        <taxon>Caulobacterales</taxon>
        <taxon>Caulobacteraceae</taxon>
        <taxon>Brevundimonas</taxon>
    </lineage>
</organism>
<dbReference type="PANTHER" id="PTHR44688">
    <property type="entry name" value="DNA-BINDING TRANSCRIPTIONAL ACTIVATOR DEVR_DOSR"/>
    <property type="match status" value="1"/>
</dbReference>
<dbReference type="CDD" id="cd06170">
    <property type="entry name" value="LuxR_C_like"/>
    <property type="match status" value="1"/>
</dbReference>
<dbReference type="Proteomes" id="UP000276984">
    <property type="component" value="Chromosome"/>
</dbReference>
<accession>A0A494RKV2</accession>
<sequence length="223" mass="24574">MEQAFWQTGRARRRAGEEAWVAPDRRTNPDRRRPPSGSPDDADGQCNRALAAWIDGEMRARLLVTRALDVVWMNEAARILREDGELFGVEGGRFAPQSRVLARLAAQARPGEARCLAAPGADGRTWVVWAREVATSPTSLIGLTLQRSGGEVRFQALIETHLLSPSEGRIVEMLLAGMETGRIAQTMDVSLETVRSHLKRAYQKMGVRSRGELFAQALAFVGP</sequence>
<feature type="compositionally biased region" description="Basic and acidic residues" evidence="4">
    <location>
        <begin position="23"/>
        <end position="33"/>
    </location>
</feature>
<keyword evidence="1" id="KW-0805">Transcription regulation</keyword>
<dbReference type="InterPro" id="IPR016032">
    <property type="entry name" value="Sig_transdc_resp-reg_C-effctor"/>
</dbReference>
<dbReference type="SUPFAM" id="SSF46894">
    <property type="entry name" value="C-terminal effector domain of the bipartite response regulators"/>
    <property type="match status" value="1"/>
</dbReference>
<reference evidence="6 7" key="1">
    <citation type="submission" date="2018-10" db="EMBL/GenBank/DDBJ databases">
        <title>Complete genome sequence of Brevundimonas naejangsanensis BRV3.</title>
        <authorList>
            <person name="Berrios L."/>
            <person name="Ely B."/>
        </authorList>
    </citation>
    <scope>NUCLEOTIDE SEQUENCE [LARGE SCALE GENOMIC DNA]</scope>
    <source>
        <strain evidence="6 7">BRV3</strain>
    </source>
</reference>
<dbReference type="EMBL" id="CP032707">
    <property type="protein sequence ID" value="AYG94366.1"/>
    <property type="molecule type" value="Genomic_DNA"/>
</dbReference>
<dbReference type="GO" id="GO:0003677">
    <property type="term" value="F:DNA binding"/>
    <property type="evidence" value="ECO:0007669"/>
    <property type="project" value="UniProtKB-KW"/>
</dbReference>
<name>A0A494RKV2_9CAUL</name>
<dbReference type="AlphaFoldDB" id="A0A494RKV2"/>
<dbReference type="InterPro" id="IPR000792">
    <property type="entry name" value="Tscrpt_reg_LuxR_C"/>
</dbReference>
<evidence type="ECO:0000259" key="5">
    <source>
        <dbReference type="PROSITE" id="PS50043"/>
    </source>
</evidence>
<protein>
    <submittedName>
        <fullName evidence="6">LuxR family transcriptional regulator</fullName>
    </submittedName>
</protein>
<dbReference type="Pfam" id="PF00196">
    <property type="entry name" value="GerE"/>
    <property type="match status" value="1"/>
</dbReference>
<feature type="region of interest" description="Disordered" evidence="4">
    <location>
        <begin position="1"/>
        <end position="45"/>
    </location>
</feature>
<dbReference type="PRINTS" id="PR00038">
    <property type="entry name" value="HTHLUXR"/>
</dbReference>
<dbReference type="Gene3D" id="1.10.10.10">
    <property type="entry name" value="Winged helix-like DNA-binding domain superfamily/Winged helix DNA-binding domain"/>
    <property type="match status" value="1"/>
</dbReference>
<dbReference type="PANTHER" id="PTHR44688:SF16">
    <property type="entry name" value="DNA-BINDING TRANSCRIPTIONAL ACTIVATOR DEVR_DOSR"/>
    <property type="match status" value="1"/>
</dbReference>
<dbReference type="PROSITE" id="PS50043">
    <property type="entry name" value="HTH_LUXR_2"/>
    <property type="match status" value="1"/>
</dbReference>
<dbReference type="GO" id="GO:0006355">
    <property type="term" value="P:regulation of DNA-templated transcription"/>
    <property type="evidence" value="ECO:0007669"/>
    <property type="project" value="InterPro"/>
</dbReference>
<dbReference type="SMART" id="SM00421">
    <property type="entry name" value="HTH_LUXR"/>
    <property type="match status" value="1"/>
</dbReference>
<evidence type="ECO:0000256" key="2">
    <source>
        <dbReference type="ARBA" id="ARBA00023125"/>
    </source>
</evidence>